<dbReference type="EMBL" id="JAFIQO010000113">
    <property type="protein sequence ID" value="MBP0057041.1"/>
    <property type="molecule type" value="Genomic_DNA"/>
</dbReference>
<proteinExistence type="predicted"/>
<reference evidence="1 2" key="1">
    <citation type="submission" date="2021-02" db="EMBL/GenBank/DDBJ databases">
        <title>Lactate utilizing bacteria of the human gut.</title>
        <authorList>
            <person name="Sheridan P.O."/>
        </authorList>
    </citation>
    <scope>NUCLEOTIDE SEQUENCE [LARGE SCALE GENOMIC DNA]</scope>
    <source>
        <strain evidence="1 2">HTF-83D</strain>
    </source>
</reference>
<gene>
    <name evidence="1" type="ORF">JYQ75_06440</name>
</gene>
<sequence>PICSVVAAFKMLIRILNTLRSRIWDMAVFLFSVYSKSTVCKDGESPEGYGFLGELKSKGLTFKLLYVVYT</sequence>
<protein>
    <recommendedName>
        <fullName evidence="3">Transposase</fullName>
    </recommendedName>
</protein>
<evidence type="ECO:0008006" key="3">
    <source>
        <dbReference type="Google" id="ProtNLM"/>
    </source>
</evidence>
<organism evidence="1 2">
    <name type="scientific">Anaerobutyricum soehngenii</name>
    <dbReference type="NCBI Taxonomy" id="105843"/>
    <lineage>
        <taxon>Bacteria</taxon>
        <taxon>Bacillati</taxon>
        <taxon>Bacillota</taxon>
        <taxon>Clostridia</taxon>
        <taxon>Lachnospirales</taxon>
        <taxon>Lachnospiraceae</taxon>
        <taxon>Anaerobutyricum</taxon>
    </lineage>
</organism>
<feature type="non-terminal residue" evidence="1">
    <location>
        <position position="1"/>
    </location>
</feature>
<name>A0ABS3ZIA1_9FIRM</name>
<keyword evidence="2" id="KW-1185">Reference proteome</keyword>
<accession>A0ABS3ZIA1</accession>
<dbReference type="RefSeq" id="WP_209293407.1">
    <property type="nucleotide sequence ID" value="NZ_JAFIQO010000113.1"/>
</dbReference>
<dbReference type="Proteomes" id="UP001315001">
    <property type="component" value="Unassembled WGS sequence"/>
</dbReference>
<evidence type="ECO:0000313" key="1">
    <source>
        <dbReference type="EMBL" id="MBP0057041.1"/>
    </source>
</evidence>
<comment type="caution">
    <text evidence="1">The sequence shown here is derived from an EMBL/GenBank/DDBJ whole genome shotgun (WGS) entry which is preliminary data.</text>
</comment>
<evidence type="ECO:0000313" key="2">
    <source>
        <dbReference type="Proteomes" id="UP001315001"/>
    </source>
</evidence>